<keyword evidence="3" id="KW-1185">Reference proteome</keyword>
<organism evidence="2 3">
    <name type="scientific">Paenibacillus pini JCM 16418</name>
    <dbReference type="NCBI Taxonomy" id="1236976"/>
    <lineage>
        <taxon>Bacteria</taxon>
        <taxon>Bacillati</taxon>
        <taxon>Bacillota</taxon>
        <taxon>Bacilli</taxon>
        <taxon>Bacillales</taxon>
        <taxon>Paenibacillaceae</taxon>
        <taxon>Paenibacillus</taxon>
    </lineage>
</organism>
<dbReference type="GO" id="GO:0005829">
    <property type="term" value="C:cytosol"/>
    <property type="evidence" value="ECO:0007669"/>
    <property type="project" value="TreeGrafter"/>
</dbReference>
<dbReference type="Pfam" id="PF01443">
    <property type="entry name" value="Viral_helicase1"/>
    <property type="match status" value="1"/>
</dbReference>
<dbReference type="PANTHER" id="PTHR11070">
    <property type="entry name" value="UVRD / RECB / PCRA DNA HELICASE FAMILY MEMBER"/>
    <property type="match status" value="1"/>
</dbReference>
<dbReference type="InterPro" id="IPR027417">
    <property type="entry name" value="P-loop_NTPase"/>
</dbReference>
<dbReference type="GO" id="GO:0000725">
    <property type="term" value="P:recombinational repair"/>
    <property type="evidence" value="ECO:0007669"/>
    <property type="project" value="TreeGrafter"/>
</dbReference>
<evidence type="ECO:0000313" key="2">
    <source>
        <dbReference type="EMBL" id="GAF07359.1"/>
    </source>
</evidence>
<accession>W7YY55</accession>
<dbReference type="PANTHER" id="PTHR11070:SF2">
    <property type="entry name" value="ATP-DEPENDENT DNA HELICASE SRS2"/>
    <property type="match status" value="1"/>
</dbReference>
<dbReference type="InterPro" id="IPR000212">
    <property type="entry name" value="DNA_helicase_UvrD/REP"/>
</dbReference>
<comment type="caution">
    <text evidence="2">The sequence shown here is derived from an EMBL/GenBank/DDBJ whole genome shotgun (WGS) entry which is preliminary data.</text>
</comment>
<proteinExistence type="predicted"/>
<dbReference type="Gene3D" id="3.40.50.300">
    <property type="entry name" value="P-loop containing nucleotide triphosphate hydrolases"/>
    <property type="match status" value="1"/>
</dbReference>
<dbReference type="eggNOG" id="COG0210">
    <property type="taxonomic scope" value="Bacteria"/>
</dbReference>
<name>W7YY55_9BACL</name>
<dbReference type="InterPro" id="IPR027351">
    <property type="entry name" value="(+)RNA_virus_helicase_core_dom"/>
</dbReference>
<dbReference type="GO" id="GO:0005524">
    <property type="term" value="F:ATP binding"/>
    <property type="evidence" value="ECO:0007669"/>
    <property type="project" value="InterPro"/>
</dbReference>
<evidence type="ECO:0000259" key="1">
    <source>
        <dbReference type="Pfam" id="PF01443"/>
    </source>
</evidence>
<protein>
    <recommendedName>
        <fullName evidence="1">(+)RNA virus helicase C-terminal domain-containing protein</fullName>
    </recommendedName>
</protein>
<sequence length="357" mass="41379">MQQSINSVFIAAAGSGKTTFIVDDAISNPDKKILILTYTIENLIEIKKCFVKKLGFIPKNIKIQSWFSFLLQECARPYQNFIYDKKRIESIAFVEGRSARYVKQSDVERYYFQRGNLIYTDKISQFSCICNERSNGFVISRLEKIFDCIYIDEVQDLGGWDLELLVLLFRSTVQMVLVGDNRQTTFKTNYSAKNNMYLGEKIINFFFMCEKRGICTVRFLKECHRSNQLICNFSDSLFPLMPKTISNNFKTTGHDGIFTIKMNDATTYVEKFKPMVLRHDKRSKFTSENIQNFGLSKGQTFDRVLIIPTKPIKDFLLKGKALEGESRAKFYVAVTRARFSVAFLMNEKPLSEEIQSF</sequence>
<gene>
    <name evidence="2" type="ORF">JCM16418_1372</name>
</gene>
<feature type="domain" description="(+)RNA virus helicase C-terminal" evidence="1">
    <location>
        <begin position="146"/>
        <end position="344"/>
    </location>
</feature>
<dbReference type="EMBL" id="BAVZ01000003">
    <property type="protein sequence ID" value="GAF07359.1"/>
    <property type="molecule type" value="Genomic_DNA"/>
</dbReference>
<reference evidence="2 3" key="1">
    <citation type="journal article" date="2014" name="Genome Announc.">
        <title>Draft Genome Sequence of Paenibacillus pini JCM 16418T, Isolated from the Rhizosphere of Pine Tree.</title>
        <authorList>
            <person name="Yuki M."/>
            <person name="Oshima K."/>
            <person name="Suda W."/>
            <person name="Oshida Y."/>
            <person name="Kitamura K."/>
            <person name="Iida Y."/>
            <person name="Hattori M."/>
            <person name="Ohkuma M."/>
        </authorList>
    </citation>
    <scope>NUCLEOTIDE SEQUENCE [LARGE SCALE GENOMIC DNA]</scope>
    <source>
        <strain evidence="2 3">JCM 16418</strain>
    </source>
</reference>
<dbReference type="Proteomes" id="UP000019364">
    <property type="component" value="Unassembled WGS sequence"/>
</dbReference>
<dbReference type="GO" id="GO:0003677">
    <property type="term" value="F:DNA binding"/>
    <property type="evidence" value="ECO:0007669"/>
    <property type="project" value="InterPro"/>
</dbReference>
<dbReference type="SUPFAM" id="SSF52540">
    <property type="entry name" value="P-loop containing nucleoside triphosphate hydrolases"/>
    <property type="match status" value="1"/>
</dbReference>
<dbReference type="STRING" id="1236976.JCM16418_1372"/>
<dbReference type="RefSeq" id="WP_052020078.1">
    <property type="nucleotide sequence ID" value="NZ_BAVZ01000003.1"/>
</dbReference>
<evidence type="ECO:0000313" key="3">
    <source>
        <dbReference type="Proteomes" id="UP000019364"/>
    </source>
</evidence>
<dbReference type="GO" id="GO:0043138">
    <property type="term" value="F:3'-5' DNA helicase activity"/>
    <property type="evidence" value="ECO:0007669"/>
    <property type="project" value="TreeGrafter"/>
</dbReference>
<dbReference type="AlphaFoldDB" id="W7YY55"/>